<accession>J9D6J6</accession>
<sequence>MRRTDCARIAATLPNPLRMSSAAPSRYVKRRTRQILRQMRHLSPFPIAKDR</sequence>
<proteinExistence type="predicted"/>
<protein>
    <submittedName>
        <fullName evidence="1">Monofunctional biosynthetic peptidoglycan transglycosylase</fullName>
    </submittedName>
</protein>
<organism evidence="1">
    <name type="scientific">gut metagenome</name>
    <dbReference type="NCBI Taxonomy" id="749906"/>
    <lineage>
        <taxon>unclassified sequences</taxon>
        <taxon>metagenomes</taxon>
        <taxon>organismal metagenomes</taxon>
    </lineage>
</organism>
<reference evidence="1" key="1">
    <citation type="journal article" date="2012" name="PLoS ONE">
        <title>Gene sets for utilization of primary and secondary nutrition supplies in the distal gut of endangered iberian lynx.</title>
        <authorList>
            <person name="Alcaide M."/>
            <person name="Messina E."/>
            <person name="Richter M."/>
            <person name="Bargiela R."/>
            <person name="Peplies J."/>
            <person name="Huws S.A."/>
            <person name="Newbold C.J."/>
            <person name="Golyshin P.N."/>
            <person name="Simon M.A."/>
            <person name="Lopez G."/>
            <person name="Yakimov M.M."/>
            <person name="Ferrer M."/>
        </authorList>
    </citation>
    <scope>NUCLEOTIDE SEQUENCE</scope>
</reference>
<gene>
    <name evidence="1" type="ORF">EVA_03520</name>
</gene>
<evidence type="ECO:0000313" key="1">
    <source>
        <dbReference type="EMBL" id="EJX08381.1"/>
    </source>
</evidence>
<dbReference type="EMBL" id="AMCI01000640">
    <property type="protein sequence ID" value="EJX08381.1"/>
    <property type="molecule type" value="Genomic_DNA"/>
</dbReference>
<name>J9D6J6_9ZZZZ</name>
<comment type="caution">
    <text evidence="1">The sequence shown here is derived from an EMBL/GenBank/DDBJ whole genome shotgun (WGS) entry which is preliminary data.</text>
</comment>
<dbReference type="AlphaFoldDB" id="J9D6J6"/>